<evidence type="ECO:0000256" key="11">
    <source>
        <dbReference type="ARBA" id="ARBA00023157"/>
    </source>
</evidence>
<feature type="domain" description="LRRCT" evidence="16">
    <location>
        <begin position="184"/>
        <end position="237"/>
    </location>
</feature>
<keyword evidence="4" id="KW-0433">Leucine-rich repeat</keyword>
<protein>
    <submittedName>
        <fullName evidence="18">Leucine-rich repeat-containing protein 52</fullName>
    </submittedName>
</protein>
<keyword evidence="9" id="KW-0406">Ion transport</keyword>
<evidence type="ECO:0000256" key="10">
    <source>
        <dbReference type="ARBA" id="ARBA00023136"/>
    </source>
</evidence>
<dbReference type="GO" id="GO:0099104">
    <property type="term" value="F:potassium channel activator activity"/>
    <property type="evidence" value="ECO:0007669"/>
    <property type="project" value="TreeGrafter"/>
</dbReference>
<evidence type="ECO:0000256" key="12">
    <source>
        <dbReference type="ARBA" id="ARBA00023303"/>
    </source>
</evidence>
<organism evidence="17 18">
    <name type="scientific">Erinaceus europaeus</name>
    <name type="common">Western European hedgehog</name>
    <dbReference type="NCBI Taxonomy" id="9365"/>
    <lineage>
        <taxon>Eukaryota</taxon>
        <taxon>Metazoa</taxon>
        <taxon>Chordata</taxon>
        <taxon>Craniata</taxon>
        <taxon>Vertebrata</taxon>
        <taxon>Euteleostomi</taxon>
        <taxon>Mammalia</taxon>
        <taxon>Eutheria</taxon>
        <taxon>Laurasiatheria</taxon>
        <taxon>Eulipotyphla</taxon>
        <taxon>Erinaceidae</taxon>
        <taxon>Erinaceinae</taxon>
        <taxon>Erinaceus</taxon>
    </lineage>
</organism>
<evidence type="ECO:0000256" key="9">
    <source>
        <dbReference type="ARBA" id="ARBA00023065"/>
    </source>
</evidence>
<keyword evidence="6 15" id="KW-0732">Signal</keyword>
<dbReference type="GO" id="GO:0044325">
    <property type="term" value="F:transmembrane transporter binding"/>
    <property type="evidence" value="ECO:0007669"/>
    <property type="project" value="TreeGrafter"/>
</dbReference>
<keyword evidence="10 14" id="KW-0472">Membrane</keyword>
<reference evidence="18" key="1">
    <citation type="submission" date="2025-08" db="UniProtKB">
        <authorList>
            <consortium name="RefSeq"/>
        </authorList>
    </citation>
    <scope>IDENTIFICATION</scope>
</reference>
<evidence type="ECO:0000256" key="2">
    <source>
        <dbReference type="ARBA" id="ARBA00022448"/>
    </source>
</evidence>
<keyword evidence="3" id="KW-1003">Cell membrane</keyword>
<keyword evidence="5 14" id="KW-0812">Transmembrane</keyword>
<evidence type="ECO:0000313" key="18">
    <source>
        <dbReference type="RefSeq" id="XP_007535339.1"/>
    </source>
</evidence>
<evidence type="ECO:0000256" key="7">
    <source>
        <dbReference type="ARBA" id="ARBA00022737"/>
    </source>
</evidence>
<evidence type="ECO:0000256" key="15">
    <source>
        <dbReference type="SAM" id="SignalP"/>
    </source>
</evidence>
<dbReference type="SMART" id="SM00082">
    <property type="entry name" value="LRRCT"/>
    <property type="match status" value="1"/>
</dbReference>
<dbReference type="InParanoid" id="A0A1S3AHW8"/>
<dbReference type="GeneID" id="103124554"/>
<keyword evidence="17" id="KW-1185">Reference proteome</keyword>
<dbReference type="PANTHER" id="PTHR46473:SF6">
    <property type="entry name" value="LEUCINE-RICH REPEAT-CONTAINING PROTEIN 52"/>
    <property type="match status" value="1"/>
</dbReference>
<dbReference type="SUPFAM" id="SSF52058">
    <property type="entry name" value="L domain-like"/>
    <property type="match status" value="1"/>
</dbReference>
<sequence length="315" mass="34078">MSHASGPGPCWLLLTLGMGFVSGSGCPTSCQCQTQEVICLGAGLSEYPRDLPLSTRWLTLAHNSLTFLPALDLGLLSDLVSLDCSHNRLREVLDYTFVGVSRLLYLDLSCNVLAVVAPGAFSPLAGLLQLNLSHNLQLRALPRLAFANASALQLLDLRHTGLHSLDHAALSGLPTLRTLYLSGNPWRCNCSLLDFTIYLLGAHLSHPDAQEATCAEPAELVGWPLAQAGHPLRYMCLTHLDVQDYLFLLFIGFCIFAGGTVAAWLTGMCAVLSQTARRRAEDTEDEDEHGQHLQGAGRVLHSRVQAGQDGFPQLV</sequence>
<dbReference type="Proteomes" id="UP001652624">
    <property type="component" value="Chromosome 9"/>
</dbReference>
<dbReference type="InterPro" id="IPR051432">
    <property type="entry name" value="KCNMA1_auxiliary"/>
</dbReference>
<dbReference type="FunFam" id="3.80.10.10:FF:000015">
    <property type="entry name" value="Leucine rich repeat containing 38"/>
    <property type="match status" value="1"/>
</dbReference>
<dbReference type="PANTHER" id="PTHR46473">
    <property type="entry name" value="GH08155P"/>
    <property type="match status" value="1"/>
</dbReference>
<proteinExistence type="predicted"/>
<feature type="transmembrane region" description="Helical" evidence="14">
    <location>
        <begin position="245"/>
        <end position="272"/>
    </location>
</feature>
<evidence type="ECO:0000256" key="8">
    <source>
        <dbReference type="ARBA" id="ARBA00022989"/>
    </source>
</evidence>
<keyword evidence="2" id="KW-0813">Transport</keyword>
<feature type="chain" id="PRO_5010266240" evidence="15">
    <location>
        <begin position="26"/>
        <end position="315"/>
    </location>
</feature>
<dbReference type="InterPro" id="IPR001611">
    <property type="entry name" value="Leu-rich_rpt"/>
</dbReference>
<comment type="subunit">
    <text evidence="13">Interacts with KCNMA1.</text>
</comment>
<dbReference type="CTD" id="440699"/>
<dbReference type="OrthoDB" id="4691307at2759"/>
<evidence type="ECO:0000256" key="14">
    <source>
        <dbReference type="SAM" id="Phobius"/>
    </source>
</evidence>
<dbReference type="FunCoup" id="A0A1S3AHW8">
    <property type="interactions" value="51"/>
</dbReference>
<accession>A0A1S3AHW8</accession>
<dbReference type="AlphaFoldDB" id="A0A1S3AHW8"/>
<keyword evidence="8 14" id="KW-1133">Transmembrane helix</keyword>
<dbReference type="Pfam" id="PF13855">
    <property type="entry name" value="LRR_8"/>
    <property type="match status" value="1"/>
</dbReference>
<dbReference type="GO" id="GO:0005249">
    <property type="term" value="F:voltage-gated potassium channel activity"/>
    <property type="evidence" value="ECO:0007669"/>
    <property type="project" value="TreeGrafter"/>
</dbReference>
<evidence type="ECO:0000256" key="4">
    <source>
        <dbReference type="ARBA" id="ARBA00022614"/>
    </source>
</evidence>
<keyword evidence="7" id="KW-0677">Repeat</keyword>
<name>A0A1S3AHW8_ERIEU</name>
<dbReference type="GO" id="GO:0008076">
    <property type="term" value="C:voltage-gated potassium channel complex"/>
    <property type="evidence" value="ECO:0007669"/>
    <property type="project" value="TreeGrafter"/>
</dbReference>
<evidence type="ECO:0000256" key="5">
    <source>
        <dbReference type="ARBA" id="ARBA00022692"/>
    </source>
</evidence>
<dbReference type="Gene3D" id="3.80.10.10">
    <property type="entry name" value="Ribonuclease Inhibitor"/>
    <property type="match status" value="1"/>
</dbReference>
<evidence type="ECO:0000256" key="3">
    <source>
        <dbReference type="ARBA" id="ARBA00022475"/>
    </source>
</evidence>
<feature type="signal peptide" evidence="15">
    <location>
        <begin position="1"/>
        <end position="25"/>
    </location>
</feature>
<evidence type="ECO:0000259" key="16">
    <source>
        <dbReference type="SMART" id="SM00082"/>
    </source>
</evidence>
<dbReference type="InterPro" id="IPR003591">
    <property type="entry name" value="Leu-rich_rpt_typical-subtyp"/>
</dbReference>
<evidence type="ECO:0000313" key="17">
    <source>
        <dbReference type="Proteomes" id="UP001652624"/>
    </source>
</evidence>
<evidence type="ECO:0000256" key="13">
    <source>
        <dbReference type="ARBA" id="ARBA00038736"/>
    </source>
</evidence>
<gene>
    <name evidence="18" type="primary">LRRC52</name>
</gene>
<comment type="subcellular location">
    <subcellularLocation>
        <location evidence="1">Cell membrane</location>
        <topology evidence="1">Single-pass membrane protein</topology>
    </subcellularLocation>
</comment>
<keyword evidence="12" id="KW-0407">Ion channel</keyword>
<dbReference type="eggNOG" id="KOG0619">
    <property type="taxonomic scope" value="Eukaryota"/>
</dbReference>
<dbReference type="InterPro" id="IPR032675">
    <property type="entry name" value="LRR_dom_sf"/>
</dbReference>
<keyword evidence="11" id="KW-1015">Disulfide bond</keyword>
<evidence type="ECO:0000256" key="6">
    <source>
        <dbReference type="ARBA" id="ARBA00022729"/>
    </source>
</evidence>
<dbReference type="InterPro" id="IPR000483">
    <property type="entry name" value="Cys-rich_flank_reg_C"/>
</dbReference>
<evidence type="ECO:0000256" key="1">
    <source>
        <dbReference type="ARBA" id="ARBA00004162"/>
    </source>
</evidence>
<dbReference type="RefSeq" id="XP_007535339.1">
    <property type="nucleotide sequence ID" value="XM_007535277.2"/>
</dbReference>
<dbReference type="SMART" id="SM00369">
    <property type="entry name" value="LRR_TYP"/>
    <property type="match status" value="4"/>
</dbReference>